<dbReference type="InterPro" id="IPR051462">
    <property type="entry name" value="CBS_domain-containing"/>
</dbReference>
<evidence type="ECO:0000259" key="3">
    <source>
        <dbReference type="PROSITE" id="PS51371"/>
    </source>
</evidence>
<feature type="domain" description="ACT" evidence="4">
    <location>
        <begin position="144"/>
        <end position="217"/>
    </location>
</feature>
<keyword evidence="1" id="KW-0677">Repeat</keyword>
<dbReference type="EMBL" id="CBDS010000100">
    <property type="protein sequence ID" value="CDB46877.1"/>
    <property type="molecule type" value="Genomic_DNA"/>
</dbReference>
<sequence>MLVKDFMTPNVLTISEDKSMLEARELMKSSAFRRIPVVDDIKRVMGIITDGDVGRTSPSDASTLSRYEANYLLSRLKVRDVMTRDVITVRDNSAIEDVAYILYKHKINALPVVNEDNRLCGIITDSDIFRAFVTIMGIAKSCTRITIDVTDKVGVIADIGGMFRDQGINIISVVTKRNDADTTELTIRADLSQHGMDIIEQIREAGYDVTDISTVKGVE</sequence>
<dbReference type="GeneID" id="49406155"/>
<dbReference type="SUPFAM" id="SSF55021">
    <property type="entry name" value="ACT-like"/>
    <property type="match status" value="1"/>
</dbReference>
<dbReference type="PROSITE" id="PS51671">
    <property type="entry name" value="ACT"/>
    <property type="match status" value="1"/>
</dbReference>
<keyword evidence="2" id="KW-0129">CBS domain</keyword>
<keyword evidence="8" id="KW-1185">Reference proteome</keyword>
<protein>
    <submittedName>
        <fullName evidence="5">CBS domain protein</fullName>
    </submittedName>
    <submittedName>
        <fullName evidence="6">CBS domain-containing protein</fullName>
    </submittedName>
</protein>
<dbReference type="Gene3D" id="3.10.580.10">
    <property type="entry name" value="CBS-domain"/>
    <property type="match status" value="1"/>
</dbReference>
<proteinExistence type="predicted"/>
<accession>R6J9B0</accession>
<evidence type="ECO:0000259" key="4">
    <source>
        <dbReference type="PROSITE" id="PS51671"/>
    </source>
</evidence>
<dbReference type="Pfam" id="PF00571">
    <property type="entry name" value="CBS"/>
    <property type="match status" value="2"/>
</dbReference>
<dbReference type="PANTHER" id="PTHR48108:SF34">
    <property type="entry name" value="CBS DOMAIN-CONTAINING PROTEIN YHCV"/>
    <property type="match status" value="1"/>
</dbReference>
<dbReference type="Proteomes" id="UP000443070">
    <property type="component" value="Unassembled WGS sequence"/>
</dbReference>
<feature type="domain" description="CBS" evidence="3">
    <location>
        <begin position="7"/>
        <end position="63"/>
    </location>
</feature>
<dbReference type="SUPFAM" id="SSF54631">
    <property type="entry name" value="CBS-domain pair"/>
    <property type="match status" value="1"/>
</dbReference>
<dbReference type="SMART" id="SM00116">
    <property type="entry name" value="CBS"/>
    <property type="match status" value="2"/>
</dbReference>
<dbReference type="EMBL" id="WNBW01000004">
    <property type="protein sequence ID" value="MTU04168.1"/>
    <property type="molecule type" value="Genomic_DNA"/>
</dbReference>
<dbReference type="CDD" id="cd04584">
    <property type="entry name" value="CBS_pair_AcuB_like"/>
    <property type="match status" value="1"/>
</dbReference>
<evidence type="ECO:0000313" key="6">
    <source>
        <dbReference type="EMBL" id="MTT76104.1"/>
    </source>
</evidence>
<dbReference type="InterPro" id="IPR045865">
    <property type="entry name" value="ACT-like_dom_sf"/>
</dbReference>
<evidence type="ECO:0000313" key="5">
    <source>
        <dbReference type="EMBL" id="CDB46877.1"/>
    </source>
</evidence>
<dbReference type="Proteomes" id="UP000484547">
    <property type="component" value="Unassembled WGS sequence"/>
</dbReference>
<feature type="domain" description="CBS" evidence="3">
    <location>
        <begin position="82"/>
        <end position="141"/>
    </location>
</feature>
<reference evidence="8 9" key="2">
    <citation type="journal article" date="2019" name="Nat. Med.">
        <title>A library of human gut bacterial isolates paired with longitudinal multiomics data enables mechanistic microbiome research.</title>
        <authorList>
            <person name="Poyet M."/>
            <person name="Groussin M."/>
            <person name="Gibbons S.M."/>
            <person name="Avila-Pacheco J."/>
            <person name="Jiang X."/>
            <person name="Kearney S.M."/>
            <person name="Perrotta A.R."/>
            <person name="Berdy B."/>
            <person name="Zhao S."/>
            <person name="Lieberman T.D."/>
            <person name="Swanson P.K."/>
            <person name="Smith M."/>
            <person name="Roesemann S."/>
            <person name="Alexander J.E."/>
            <person name="Rich S.A."/>
            <person name="Livny J."/>
            <person name="Vlamakis H."/>
            <person name="Clish C."/>
            <person name="Bullock K."/>
            <person name="Deik A."/>
            <person name="Scott J."/>
            <person name="Pierce K.A."/>
            <person name="Xavier R.J."/>
            <person name="Alm E.J."/>
        </authorList>
    </citation>
    <scope>NUCLEOTIDE SEQUENCE [LARGE SCALE GENOMIC DNA]</scope>
    <source>
        <strain evidence="6 9">BIOML-A13</strain>
        <strain evidence="7 8">BIOML-A3</strain>
    </source>
</reference>
<comment type="caution">
    <text evidence="5">The sequence shown here is derived from an EMBL/GenBank/DDBJ whole genome shotgun (WGS) entry which is preliminary data.</text>
</comment>
<name>A0A3G9H3G6_9FIRM</name>
<evidence type="ECO:0000256" key="2">
    <source>
        <dbReference type="PROSITE-ProRule" id="PRU00703"/>
    </source>
</evidence>
<evidence type="ECO:0000313" key="8">
    <source>
        <dbReference type="Proteomes" id="UP000443070"/>
    </source>
</evidence>
<evidence type="ECO:0000256" key="1">
    <source>
        <dbReference type="ARBA" id="ARBA00022737"/>
    </source>
</evidence>
<dbReference type="Pfam" id="PF01842">
    <property type="entry name" value="ACT"/>
    <property type="match status" value="1"/>
</dbReference>
<accession>A0A3G9H3G6</accession>
<dbReference type="RefSeq" id="WP_021718790.1">
    <property type="nucleotide sequence ID" value="NZ_AP019004.1"/>
</dbReference>
<dbReference type="PROSITE" id="PS51371">
    <property type="entry name" value="CBS"/>
    <property type="match status" value="2"/>
</dbReference>
<dbReference type="PANTHER" id="PTHR48108">
    <property type="entry name" value="CBS DOMAIN-CONTAINING PROTEIN CBSX2, CHLOROPLASTIC"/>
    <property type="match status" value="1"/>
</dbReference>
<gene>
    <name evidence="5" type="ORF">BN533_01890</name>
    <name evidence="6" type="ORF">GMD11_07495</name>
    <name evidence="7" type="ORF">GMD18_07150</name>
</gene>
<dbReference type="OrthoDB" id="9802114at2"/>
<dbReference type="Gene3D" id="3.30.70.260">
    <property type="match status" value="1"/>
</dbReference>
<reference evidence="5" key="1">
    <citation type="submission" date="2012-11" db="EMBL/GenBank/DDBJ databases">
        <title>Dependencies among metagenomic species, viruses, plasmids and units of genetic variation.</title>
        <authorList>
            <person name="Nielsen H.B."/>
            <person name="Almeida M."/>
            <person name="Juncker A.S."/>
            <person name="Rasmussen S."/>
            <person name="Li J."/>
            <person name="Sunagawa S."/>
            <person name="Plichta D."/>
            <person name="Gautier L."/>
            <person name="Le Chatelier E."/>
            <person name="Peletier E."/>
            <person name="Bonde I."/>
            <person name="Nielsen T."/>
            <person name="Manichanh C."/>
            <person name="Arumugam M."/>
            <person name="Batto J."/>
            <person name="Santos M.B.Q.D."/>
            <person name="Blom N."/>
            <person name="Borruel N."/>
            <person name="Burgdorf K.S."/>
            <person name="Boumezbeur F."/>
            <person name="Casellas F."/>
            <person name="Dore J."/>
            <person name="Guarner F."/>
            <person name="Hansen T."/>
            <person name="Hildebrand F."/>
            <person name="Kaas R.S."/>
            <person name="Kennedy S."/>
            <person name="Kristiansen K."/>
            <person name="Kultima J.R."/>
            <person name="Leonard P."/>
            <person name="Levenez F."/>
            <person name="Lund O."/>
            <person name="Moumen B."/>
            <person name="Le Paslier D."/>
            <person name="Pons N."/>
            <person name="Pedersen O."/>
            <person name="Prifti E."/>
            <person name="Qin J."/>
            <person name="Raes J."/>
            <person name="Tap J."/>
            <person name="Tims S."/>
            <person name="Ussery D.W."/>
            <person name="Yamada T."/>
            <person name="MetaHit consortium"/>
            <person name="Renault P."/>
            <person name="Sicheritz-Ponten T."/>
            <person name="Bork P."/>
            <person name="Wang J."/>
            <person name="Brunak S."/>
            <person name="Ehrlich S.D."/>
        </authorList>
    </citation>
    <scope>NUCLEOTIDE SEQUENCE [LARGE SCALE GENOMIC DNA]</scope>
</reference>
<evidence type="ECO:0000313" key="9">
    <source>
        <dbReference type="Proteomes" id="UP000484547"/>
    </source>
</evidence>
<dbReference type="InterPro" id="IPR000644">
    <property type="entry name" value="CBS_dom"/>
</dbReference>
<evidence type="ECO:0000313" key="7">
    <source>
        <dbReference type="EMBL" id="MTU04168.1"/>
    </source>
</evidence>
<organism evidence="5">
    <name type="scientific">Phascolarctobacterium faecium</name>
    <dbReference type="NCBI Taxonomy" id="33025"/>
    <lineage>
        <taxon>Bacteria</taxon>
        <taxon>Bacillati</taxon>
        <taxon>Bacillota</taxon>
        <taxon>Negativicutes</taxon>
        <taxon>Acidaminococcales</taxon>
        <taxon>Acidaminococcaceae</taxon>
        <taxon>Phascolarctobacterium</taxon>
    </lineage>
</organism>
<dbReference type="EMBL" id="WNBM01000004">
    <property type="protein sequence ID" value="MTT76104.1"/>
    <property type="molecule type" value="Genomic_DNA"/>
</dbReference>
<dbReference type="AlphaFoldDB" id="A0A3G9H3G6"/>
<dbReference type="InterPro" id="IPR046342">
    <property type="entry name" value="CBS_dom_sf"/>
</dbReference>
<dbReference type="InterPro" id="IPR002912">
    <property type="entry name" value="ACT_dom"/>
</dbReference>